<gene>
    <name evidence="7" type="ORF">EZH22_15980</name>
</gene>
<dbReference type="EMBL" id="CP063362">
    <property type="protein sequence ID" value="QRG04670.1"/>
    <property type="molecule type" value="Genomic_DNA"/>
</dbReference>
<dbReference type="GO" id="GO:0016620">
    <property type="term" value="F:oxidoreductase activity, acting on the aldehyde or oxo group of donors, NAD or NADP as acceptor"/>
    <property type="evidence" value="ECO:0007669"/>
    <property type="project" value="InterPro"/>
</dbReference>
<sequence>MERFANLIDGQEVAPVEGRYLPTENPWTGLPFAEIPRSSPADVDAAVAAAERAFRTSKWATMSATERAGLMRKLGDLVEREAENLAVAETRDNGKTFSEMFRQMRNTAEWYRYYGGLADKIEGRVIPVEAPGHLNYTIREPLGVIAMIIPWNSPVRLLAWKLAPALAAGNTCVIKPSEFATTSTLTFARLVKEAGIPDGVVNVVSGLGAEIGPALTDHPDVAKVAFTGGVGSGTAVYVAAAKRLRPATLELGGKSPNIVFEDADIESAVNGVLAGIFASGGQSCVAGSRLLVADSVHDDFVARLAAAAEKIRLGDPMDPKTHVGPVANRPQFERIMGMIEAAKAEGARLVCGGTAVTGAEGGLFVTPTIFADVAPDMTIVRDEVFGPVLVVLRFKNEDEAVAMANDSRFGLGAGIWSQDAGRVHRMAAKVRAGSVWVNTYRMTSQTSPFGGYDLSGVGREGGQAMIDAYLQTKSVWVNTTGRYASAFPA</sequence>
<dbReference type="PROSITE" id="PS00070">
    <property type="entry name" value="ALDEHYDE_DEHYDR_CYS"/>
    <property type="match status" value="1"/>
</dbReference>
<dbReference type="KEGG" id="xdi:EZH22_15980"/>
<dbReference type="InterPro" id="IPR016163">
    <property type="entry name" value="Ald_DH_C"/>
</dbReference>
<dbReference type="Pfam" id="PF00171">
    <property type="entry name" value="Aldedh"/>
    <property type="match status" value="1"/>
</dbReference>
<dbReference type="PROSITE" id="PS00687">
    <property type="entry name" value="ALDEHYDE_DEHYDR_GLU"/>
    <property type="match status" value="1"/>
</dbReference>
<dbReference type="InterPro" id="IPR029510">
    <property type="entry name" value="Ald_DH_CS_GLU"/>
</dbReference>
<dbReference type="InterPro" id="IPR015590">
    <property type="entry name" value="Aldehyde_DH_dom"/>
</dbReference>
<keyword evidence="2 5" id="KW-0560">Oxidoreductase</keyword>
<evidence type="ECO:0000313" key="8">
    <source>
        <dbReference type="Proteomes" id="UP000596427"/>
    </source>
</evidence>
<reference evidence="7 8" key="1">
    <citation type="submission" date="2020-10" db="EMBL/GenBank/DDBJ databases">
        <title>Degradation of 1,4-Dioxane by Xanthobacter sp. YN2, via a Novel Group-2 Soluble Di-Iron Monooxygenase.</title>
        <authorList>
            <person name="Ma F."/>
            <person name="Wang Y."/>
            <person name="Yang J."/>
            <person name="Guo H."/>
            <person name="Su D."/>
            <person name="Yu L."/>
        </authorList>
    </citation>
    <scope>NUCLEOTIDE SEQUENCE [LARGE SCALE GENOMIC DNA]</scope>
    <source>
        <strain evidence="7 8">YN2</strain>
    </source>
</reference>
<evidence type="ECO:0000313" key="7">
    <source>
        <dbReference type="EMBL" id="QRG04670.1"/>
    </source>
</evidence>
<proteinExistence type="inferred from homology"/>
<dbReference type="Gene3D" id="3.40.605.10">
    <property type="entry name" value="Aldehyde Dehydrogenase, Chain A, domain 1"/>
    <property type="match status" value="1"/>
</dbReference>
<dbReference type="Proteomes" id="UP000596427">
    <property type="component" value="Chromosome"/>
</dbReference>
<dbReference type="AlphaFoldDB" id="A0A974PKE2"/>
<organism evidence="7 8">
    <name type="scientific">Xanthobacter dioxanivorans</name>
    <dbReference type="NCBI Taxonomy" id="2528964"/>
    <lineage>
        <taxon>Bacteria</taxon>
        <taxon>Pseudomonadati</taxon>
        <taxon>Pseudomonadota</taxon>
        <taxon>Alphaproteobacteria</taxon>
        <taxon>Hyphomicrobiales</taxon>
        <taxon>Xanthobacteraceae</taxon>
        <taxon>Xanthobacter</taxon>
    </lineage>
</organism>
<dbReference type="FunFam" id="3.40.605.10:FF:000007">
    <property type="entry name" value="NAD/NADP-dependent betaine aldehyde dehydrogenase"/>
    <property type="match status" value="1"/>
</dbReference>
<dbReference type="FunFam" id="3.40.309.10:FF:000012">
    <property type="entry name" value="Betaine aldehyde dehydrogenase"/>
    <property type="match status" value="1"/>
</dbReference>
<dbReference type="RefSeq" id="WP_203191547.1">
    <property type="nucleotide sequence ID" value="NZ_CP063362.1"/>
</dbReference>
<dbReference type="InterPro" id="IPR016161">
    <property type="entry name" value="Ald_DH/histidinol_DH"/>
</dbReference>
<dbReference type="InterPro" id="IPR016160">
    <property type="entry name" value="Ald_DH_CS_CYS"/>
</dbReference>
<evidence type="ECO:0000256" key="4">
    <source>
        <dbReference type="PROSITE-ProRule" id="PRU10007"/>
    </source>
</evidence>
<dbReference type="CDD" id="cd07114">
    <property type="entry name" value="ALDH_DhaS"/>
    <property type="match status" value="1"/>
</dbReference>
<evidence type="ECO:0000256" key="5">
    <source>
        <dbReference type="RuleBase" id="RU003345"/>
    </source>
</evidence>
<dbReference type="InterPro" id="IPR016162">
    <property type="entry name" value="Ald_DH_N"/>
</dbReference>
<dbReference type="SUPFAM" id="SSF53720">
    <property type="entry name" value="ALDH-like"/>
    <property type="match status" value="1"/>
</dbReference>
<accession>A0A974PKE2</accession>
<feature type="active site" evidence="4">
    <location>
        <position position="250"/>
    </location>
</feature>
<evidence type="ECO:0000256" key="3">
    <source>
        <dbReference type="ARBA" id="ARBA00023097"/>
    </source>
</evidence>
<evidence type="ECO:0000256" key="1">
    <source>
        <dbReference type="ARBA" id="ARBA00009986"/>
    </source>
</evidence>
<name>A0A974PKE2_9HYPH</name>
<comment type="similarity">
    <text evidence="1 5">Belongs to the aldehyde dehydrogenase family.</text>
</comment>
<keyword evidence="8" id="KW-1185">Reference proteome</keyword>
<dbReference type="PANTHER" id="PTHR11699">
    <property type="entry name" value="ALDEHYDE DEHYDROGENASE-RELATED"/>
    <property type="match status" value="1"/>
</dbReference>
<evidence type="ECO:0000259" key="6">
    <source>
        <dbReference type="Pfam" id="PF00171"/>
    </source>
</evidence>
<feature type="domain" description="Aldehyde dehydrogenase" evidence="6">
    <location>
        <begin position="19"/>
        <end position="475"/>
    </location>
</feature>
<dbReference type="Gene3D" id="3.40.309.10">
    <property type="entry name" value="Aldehyde Dehydrogenase, Chain A, domain 2"/>
    <property type="match status" value="1"/>
</dbReference>
<protein>
    <submittedName>
        <fullName evidence="7">Aldehyde dehydrogenase</fullName>
    </submittedName>
</protein>
<keyword evidence="3" id="KW-0558">Oxidation</keyword>
<evidence type="ECO:0000256" key="2">
    <source>
        <dbReference type="ARBA" id="ARBA00023002"/>
    </source>
</evidence>